<dbReference type="Gene3D" id="3.20.20.70">
    <property type="entry name" value="Aldolase class I"/>
    <property type="match status" value="1"/>
</dbReference>
<evidence type="ECO:0000256" key="1">
    <source>
        <dbReference type="ARBA" id="ARBA00003294"/>
    </source>
</evidence>
<dbReference type="PRINTS" id="PR00146">
    <property type="entry name" value="DHPICSNTHASE"/>
</dbReference>
<keyword evidence="10 12" id="KW-0704">Schiff base</keyword>
<protein>
    <recommendedName>
        <fullName evidence="4 12">4-hydroxy-tetrahydrodipicolinate synthase</fullName>
        <shortName evidence="12">HTPA synthase</shortName>
        <ecNumber evidence="4 12">4.3.3.7</ecNumber>
    </recommendedName>
</protein>
<feature type="active site" description="Proton donor/acceptor" evidence="12">
    <location>
        <position position="133"/>
    </location>
</feature>
<keyword evidence="9 12" id="KW-0456">Lyase</keyword>
<dbReference type="CDD" id="cd00950">
    <property type="entry name" value="DHDPS"/>
    <property type="match status" value="1"/>
</dbReference>
<comment type="function">
    <text evidence="1 12">Catalyzes the condensation of (S)-aspartate-beta-semialdehyde [(S)-ASA] and pyruvate to 4-hydroxy-tetrahydrodipicolinate (HTPA).</text>
</comment>
<dbReference type="EMBL" id="JBHSAF010000001">
    <property type="protein sequence ID" value="MFC3912420.1"/>
    <property type="molecule type" value="Genomic_DNA"/>
</dbReference>
<dbReference type="SMART" id="SM01130">
    <property type="entry name" value="DHDPS"/>
    <property type="match status" value="1"/>
</dbReference>
<feature type="active site" description="Schiff-base intermediate with substrate" evidence="12">
    <location>
        <position position="161"/>
    </location>
</feature>
<dbReference type="InterPro" id="IPR020625">
    <property type="entry name" value="Schiff_base-form_aldolases_AS"/>
</dbReference>
<dbReference type="PROSITE" id="PS00665">
    <property type="entry name" value="DHDPS_1"/>
    <property type="match status" value="1"/>
</dbReference>
<evidence type="ECO:0000256" key="11">
    <source>
        <dbReference type="ARBA" id="ARBA00047836"/>
    </source>
</evidence>
<dbReference type="InterPro" id="IPR005263">
    <property type="entry name" value="DapA"/>
</dbReference>
<keyword evidence="8 12" id="KW-0457">Lysine biosynthesis</keyword>
<evidence type="ECO:0000256" key="2">
    <source>
        <dbReference type="ARBA" id="ARBA00005120"/>
    </source>
</evidence>
<evidence type="ECO:0000313" key="14">
    <source>
        <dbReference type="EMBL" id="MFC3912420.1"/>
    </source>
</evidence>
<comment type="caution">
    <text evidence="14">The sequence shown here is derived from an EMBL/GenBank/DDBJ whole genome shotgun (WGS) entry which is preliminary data.</text>
</comment>
<organism evidence="14 15">
    <name type="scientific">Pseudaeromonas sharmana</name>
    <dbReference type="NCBI Taxonomy" id="328412"/>
    <lineage>
        <taxon>Bacteria</taxon>
        <taxon>Pseudomonadati</taxon>
        <taxon>Pseudomonadota</taxon>
        <taxon>Gammaproteobacteria</taxon>
        <taxon>Aeromonadales</taxon>
        <taxon>Aeromonadaceae</taxon>
        <taxon>Pseudaeromonas</taxon>
    </lineage>
</organism>
<dbReference type="PANTHER" id="PTHR12128">
    <property type="entry name" value="DIHYDRODIPICOLINATE SYNTHASE"/>
    <property type="match status" value="1"/>
</dbReference>
<dbReference type="InterPro" id="IPR020624">
    <property type="entry name" value="Schiff_base-form_aldolases_CS"/>
</dbReference>
<dbReference type="GO" id="GO:0008840">
    <property type="term" value="F:4-hydroxy-tetrahydrodipicolinate synthase activity"/>
    <property type="evidence" value="ECO:0007669"/>
    <property type="project" value="UniProtKB-EC"/>
</dbReference>
<dbReference type="Proteomes" id="UP001595692">
    <property type="component" value="Unassembled WGS sequence"/>
</dbReference>
<proteinExistence type="inferred from homology"/>
<evidence type="ECO:0000256" key="13">
    <source>
        <dbReference type="PIRNR" id="PIRNR001365"/>
    </source>
</evidence>
<evidence type="ECO:0000256" key="9">
    <source>
        <dbReference type="ARBA" id="ARBA00023239"/>
    </source>
</evidence>
<feature type="site" description="Part of a proton relay during catalysis" evidence="12">
    <location>
        <position position="44"/>
    </location>
</feature>
<name>A0ABV8CJS0_9GAMM</name>
<comment type="catalytic activity">
    <reaction evidence="11 12">
        <text>L-aspartate 4-semialdehyde + pyruvate = (2S,4S)-4-hydroxy-2,3,4,5-tetrahydrodipicolinate + H2O + H(+)</text>
        <dbReference type="Rhea" id="RHEA:34171"/>
        <dbReference type="ChEBI" id="CHEBI:15361"/>
        <dbReference type="ChEBI" id="CHEBI:15377"/>
        <dbReference type="ChEBI" id="CHEBI:15378"/>
        <dbReference type="ChEBI" id="CHEBI:67139"/>
        <dbReference type="ChEBI" id="CHEBI:537519"/>
        <dbReference type="EC" id="4.3.3.7"/>
    </reaction>
</comment>
<comment type="subcellular location">
    <subcellularLocation>
        <location evidence="12">Cytoplasm</location>
    </subcellularLocation>
</comment>
<dbReference type="HAMAP" id="MF_00418">
    <property type="entry name" value="DapA"/>
    <property type="match status" value="1"/>
</dbReference>
<evidence type="ECO:0000313" key="15">
    <source>
        <dbReference type="Proteomes" id="UP001595692"/>
    </source>
</evidence>
<dbReference type="InterPro" id="IPR002220">
    <property type="entry name" value="DapA-like"/>
</dbReference>
<dbReference type="SUPFAM" id="SSF51569">
    <property type="entry name" value="Aldolase"/>
    <property type="match status" value="1"/>
</dbReference>
<dbReference type="EC" id="4.3.3.7" evidence="4 12"/>
<evidence type="ECO:0000256" key="8">
    <source>
        <dbReference type="ARBA" id="ARBA00023154"/>
    </source>
</evidence>
<dbReference type="PROSITE" id="PS00666">
    <property type="entry name" value="DHDPS_2"/>
    <property type="match status" value="1"/>
</dbReference>
<comment type="caution">
    <text evidence="12">Was originally thought to be a dihydrodipicolinate synthase (DHDPS), catalyzing the condensation of (S)-aspartate-beta-semialdehyde [(S)-ASA] and pyruvate to dihydrodipicolinate (DHDP). However, it was shown in E.coli that the product of the enzymatic reaction is not dihydrodipicolinate but in fact (4S)-4-hydroxy-2,3,4,5-tetrahydro-(2S)-dipicolinic acid (HTPA), and that the consecutive dehydration reaction leading to DHDP is not spontaneous but catalyzed by DapB.</text>
</comment>
<evidence type="ECO:0000256" key="6">
    <source>
        <dbReference type="ARBA" id="ARBA00022605"/>
    </source>
</evidence>
<comment type="pathway">
    <text evidence="2 12">Amino-acid biosynthesis; L-lysine biosynthesis via DAP pathway; (S)-tetrahydrodipicolinate from L-aspartate: step 3/4.</text>
</comment>
<accession>A0ABV8CJS0</accession>
<evidence type="ECO:0000256" key="5">
    <source>
        <dbReference type="ARBA" id="ARBA00022490"/>
    </source>
</evidence>
<evidence type="ECO:0000256" key="4">
    <source>
        <dbReference type="ARBA" id="ARBA00012086"/>
    </source>
</evidence>
<keyword evidence="5 12" id="KW-0963">Cytoplasm</keyword>
<keyword evidence="15" id="KW-1185">Reference proteome</keyword>
<evidence type="ECO:0000256" key="3">
    <source>
        <dbReference type="ARBA" id="ARBA00007592"/>
    </source>
</evidence>
<feature type="site" description="Part of a proton relay during catalysis" evidence="12">
    <location>
        <position position="107"/>
    </location>
</feature>
<gene>
    <name evidence="12 14" type="primary">dapA</name>
    <name evidence="14" type="ORF">ACFOSS_02930</name>
</gene>
<evidence type="ECO:0000256" key="12">
    <source>
        <dbReference type="HAMAP-Rule" id="MF_00418"/>
    </source>
</evidence>
<dbReference type="Pfam" id="PF00701">
    <property type="entry name" value="DHDPS"/>
    <property type="match status" value="1"/>
</dbReference>
<dbReference type="RefSeq" id="WP_377150527.1">
    <property type="nucleotide sequence ID" value="NZ_JBHSAF010000001.1"/>
</dbReference>
<feature type="binding site" evidence="12">
    <location>
        <position position="45"/>
    </location>
    <ligand>
        <name>pyruvate</name>
        <dbReference type="ChEBI" id="CHEBI:15361"/>
    </ligand>
</feature>
<dbReference type="PANTHER" id="PTHR12128:SF66">
    <property type="entry name" value="4-HYDROXY-2-OXOGLUTARATE ALDOLASE, MITOCHONDRIAL"/>
    <property type="match status" value="1"/>
</dbReference>
<comment type="similarity">
    <text evidence="3 12 13">Belongs to the DapA family.</text>
</comment>
<reference evidence="15" key="1">
    <citation type="journal article" date="2019" name="Int. J. Syst. Evol. Microbiol.">
        <title>The Global Catalogue of Microorganisms (GCM) 10K type strain sequencing project: providing services to taxonomists for standard genome sequencing and annotation.</title>
        <authorList>
            <consortium name="The Broad Institute Genomics Platform"/>
            <consortium name="The Broad Institute Genome Sequencing Center for Infectious Disease"/>
            <person name="Wu L."/>
            <person name="Ma J."/>
        </authorList>
    </citation>
    <scope>NUCLEOTIDE SEQUENCE [LARGE SCALE GENOMIC DNA]</scope>
    <source>
        <strain evidence="15">CCUG 54939</strain>
    </source>
</reference>
<keyword evidence="6 12" id="KW-0028">Amino-acid biosynthesis</keyword>
<evidence type="ECO:0000256" key="7">
    <source>
        <dbReference type="ARBA" id="ARBA00022915"/>
    </source>
</evidence>
<sequence length="295" mass="31107">MLSGSLVALITPMDEQGAVDFSSLQRLVEYHLAAGTSGLVVVGTTGESATLDMAEHLSVVEAVLTYAAGRLPVVAGCGSNNTRHAIELARQLKAIGVEWGLSVTPYYNKPTQEGLYRHYATIGEASGLAQILYNVPGRTGCDLQPTTVARLAHQFGICGLKEATGDVSRVESLRSGCGHDFALYSGDDASACDFMLRGGNGVISVTANIAAAEMALMCRQALAGDRDAALALNEQLMPAHRTLFIESNPIPVKWACARLGLITNSGLRLPLTPLSPAGVEAMEQALNRAELIKRA</sequence>
<dbReference type="InterPro" id="IPR013785">
    <property type="entry name" value="Aldolase_TIM"/>
</dbReference>
<feature type="binding site" evidence="12">
    <location>
        <position position="203"/>
    </location>
    <ligand>
        <name>pyruvate</name>
        <dbReference type="ChEBI" id="CHEBI:15361"/>
    </ligand>
</feature>
<comment type="subunit">
    <text evidence="12">Homotetramer; dimer of dimers.</text>
</comment>
<evidence type="ECO:0000256" key="10">
    <source>
        <dbReference type="ARBA" id="ARBA00023270"/>
    </source>
</evidence>
<dbReference type="PIRSF" id="PIRSF001365">
    <property type="entry name" value="DHDPS"/>
    <property type="match status" value="1"/>
</dbReference>
<keyword evidence="7 12" id="KW-0220">Diaminopimelate biosynthesis</keyword>
<dbReference type="NCBIfam" id="TIGR00674">
    <property type="entry name" value="dapA"/>
    <property type="match status" value="1"/>
</dbReference>